<comment type="subcellular location">
    <subcellularLocation>
        <location evidence="1">Membrane</location>
        <topology evidence="1">Single-pass membrane protein</topology>
    </subcellularLocation>
</comment>
<keyword evidence="7" id="KW-0472">Membrane</keyword>
<dbReference type="EC" id="2.4.1.-" evidence="8"/>
<protein>
    <recommendedName>
        <fullName evidence="8">Glycosyltransferase family 92 protein</fullName>
        <ecNumber evidence="8">2.4.1.-</ecNumber>
    </recommendedName>
</protein>
<organism evidence="9 10">
    <name type="scientific">Forsythia ovata</name>
    <dbReference type="NCBI Taxonomy" id="205694"/>
    <lineage>
        <taxon>Eukaryota</taxon>
        <taxon>Viridiplantae</taxon>
        <taxon>Streptophyta</taxon>
        <taxon>Embryophyta</taxon>
        <taxon>Tracheophyta</taxon>
        <taxon>Spermatophyta</taxon>
        <taxon>Magnoliopsida</taxon>
        <taxon>eudicotyledons</taxon>
        <taxon>Gunneridae</taxon>
        <taxon>Pentapetalae</taxon>
        <taxon>asterids</taxon>
        <taxon>lamiids</taxon>
        <taxon>Lamiales</taxon>
        <taxon>Oleaceae</taxon>
        <taxon>Forsythieae</taxon>
        <taxon>Forsythia</taxon>
    </lineage>
</organism>
<evidence type="ECO:0000256" key="8">
    <source>
        <dbReference type="RuleBase" id="RU366017"/>
    </source>
</evidence>
<evidence type="ECO:0000313" key="9">
    <source>
        <dbReference type="EMBL" id="KAL2556339.1"/>
    </source>
</evidence>
<gene>
    <name evidence="9" type="ORF">Fot_01078</name>
</gene>
<keyword evidence="3 8" id="KW-0328">Glycosyltransferase</keyword>
<dbReference type="EMBL" id="JBFOLJ010000001">
    <property type="protein sequence ID" value="KAL2556339.1"/>
    <property type="molecule type" value="Genomic_DNA"/>
</dbReference>
<dbReference type="Proteomes" id="UP001604277">
    <property type="component" value="Unassembled WGS sequence"/>
</dbReference>
<dbReference type="GO" id="GO:0016020">
    <property type="term" value="C:membrane"/>
    <property type="evidence" value="ECO:0007669"/>
    <property type="project" value="UniProtKB-SubCell"/>
</dbReference>
<proteinExistence type="inferred from homology"/>
<evidence type="ECO:0000256" key="5">
    <source>
        <dbReference type="ARBA" id="ARBA00022692"/>
    </source>
</evidence>
<keyword evidence="10" id="KW-1185">Reference proteome</keyword>
<evidence type="ECO:0000313" key="10">
    <source>
        <dbReference type="Proteomes" id="UP001604277"/>
    </source>
</evidence>
<keyword evidence="6" id="KW-1133">Transmembrane helix</keyword>
<evidence type="ECO:0000256" key="3">
    <source>
        <dbReference type="ARBA" id="ARBA00022676"/>
    </source>
</evidence>
<accession>A0ABD1X381</accession>
<keyword evidence="5" id="KW-0812">Transmembrane</keyword>
<dbReference type="PANTHER" id="PTHR21461">
    <property type="entry name" value="GLYCOSYLTRANSFERASE FAMILY 92 PROTEIN"/>
    <property type="match status" value="1"/>
</dbReference>
<evidence type="ECO:0000256" key="6">
    <source>
        <dbReference type="ARBA" id="ARBA00022989"/>
    </source>
</evidence>
<evidence type="ECO:0000256" key="1">
    <source>
        <dbReference type="ARBA" id="ARBA00004167"/>
    </source>
</evidence>
<comment type="similarity">
    <text evidence="2 8">Belongs to the glycosyltransferase 92 family.</text>
</comment>
<name>A0ABD1X381_9LAMI</name>
<evidence type="ECO:0000256" key="4">
    <source>
        <dbReference type="ARBA" id="ARBA00022679"/>
    </source>
</evidence>
<dbReference type="GO" id="GO:0016757">
    <property type="term" value="F:glycosyltransferase activity"/>
    <property type="evidence" value="ECO:0007669"/>
    <property type="project" value="UniProtKB-UniRule"/>
</dbReference>
<sequence length="106" mass="12905">MEVLKPWMEKGFVTLQDIRDQERFDGYYHNQFLIVNDCMHRYRFVAKWMLFFDVDEFIFMPKKSTIQPVFDSLSDFTQFTIEEMPMSNKLCHSQDARLAFRNEDLD</sequence>
<keyword evidence="4 8" id="KW-0808">Transferase</keyword>
<evidence type="ECO:0000256" key="7">
    <source>
        <dbReference type="ARBA" id="ARBA00023136"/>
    </source>
</evidence>
<comment type="caution">
    <text evidence="9">The sequence shown here is derived from an EMBL/GenBank/DDBJ whole genome shotgun (WGS) entry which is preliminary data.</text>
</comment>
<dbReference type="AlphaFoldDB" id="A0ABD1X381"/>
<reference evidence="10" key="1">
    <citation type="submission" date="2024-07" db="EMBL/GenBank/DDBJ databases">
        <title>Two chromosome-level genome assemblies of Korean endemic species Abeliophyllum distichum and Forsythia ovata (Oleaceae).</title>
        <authorList>
            <person name="Jang H."/>
        </authorList>
    </citation>
    <scope>NUCLEOTIDE SEQUENCE [LARGE SCALE GENOMIC DNA]</scope>
</reference>
<dbReference type="Pfam" id="PF01697">
    <property type="entry name" value="Glyco_transf_92"/>
    <property type="match status" value="1"/>
</dbReference>
<dbReference type="PANTHER" id="PTHR21461:SF12">
    <property type="entry name" value="GALACTAN BETA-1,4-GALACTOSYLTRANSFERASE GALS2"/>
    <property type="match status" value="1"/>
</dbReference>
<dbReference type="InterPro" id="IPR008166">
    <property type="entry name" value="Glyco_transf_92"/>
</dbReference>
<evidence type="ECO:0000256" key="2">
    <source>
        <dbReference type="ARBA" id="ARBA00007647"/>
    </source>
</evidence>